<dbReference type="KEGG" id="npn:JI59_22850"/>
<dbReference type="EMBL" id="AGFM01000077">
    <property type="protein sequence ID" value="EHJ58498.1"/>
    <property type="molecule type" value="Genomic_DNA"/>
</dbReference>
<dbReference type="Proteomes" id="UP000004030">
    <property type="component" value="Unassembled WGS sequence"/>
</dbReference>
<keyword evidence="2" id="KW-1185">Reference proteome</keyword>
<dbReference type="AlphaFoldDB" id="G6EJM9"/>
<proteinExistence type="predicted"/>
<sequence>MRVSSAFDRLARGNAIDTQWCDGISHPSAAILDHALLADLVIMSVPPASSFAHADPLEIAARSGAPVLRLGSNFETTSFQKILIGWMDSREARCALRAALPFLQRAGEVVLAGVGEGVSSARLAEAGEYLSIREVGAQILHIESSETAARTVLADLARRENFHLVVAGARFHGLWRERLFGGVTRDFIAVPNINWLLAT</sequence>
<evidence type="ECO:0000313" key="1">
    <source>
        <dbReference type="EMBL" id="EHJ58498.1"/>
    </source>
</evidence>
<dbReference type="PATRIC" id="fig|1088721.7.peg.4929"/>
<reference evidence="1 2" key="1">
    <citation type="journal article" date="2012" name="J. Bacteriol.">
        <title>Genome sequence of benzo(a)pyrene-degrading bacterium Novosphingobium pentaromativorans US6-1.</title>
        <authorList>
            <person name="Luo Y.R."/>
            <person name="Kang S.G."/>
            <person name="Kim S.J."/>
            <person name="Kim M.R."/>
            <person name="Li N."/>
            <person name="Lee J.H."/>
            <person name="Kwon K.K."/>
        </authorList>
    </citation>
    <scope>NUCLEOTIDE SEQUENCE [LARGE SCALE GENOMIC DNA]</scope>
    <source>
        <strain evidence="1 2">US6-1</strain>
    </source>
</reference>
<evidence type="ECO:0008006" key="3">
    <source>
        <dbReference type="Google" id="ProtNLM"/>
    </source>
</evidence>
<organism evidence="1 2">
    <name type="scientific">Novosphingobium pentaromativorans US6-1</name>
    <dbReference type="NCBI Taxonomy" id="1088721"/>
    <lineage>
        <taxon>Bacteria</taxon>
        <taxon>Pseudomonadati</taxon>
        <taxon>Pseudomonadota</taxon>
        <taxon>Alphaproteobacteria</taxon>
        <taxon>Sphingomonadales</taxon>
        <taxon>Sphingomonadaceae</taxon>
        <taxon>Novosphingobium</taxon>
    </lineage>
</organism>
<dbReference type="CDD" id="cd00293">
    <property type="entry name" value="USP-like"/>
    <property type="match status" value="1"/>
</dbReference>
<name>G6EJM9_9SPHN</name>
<dbReference type="SUPFAM" id="SSF52402">
    <property type="entry name" value="Adenine nucleotide alpha hydrolases-like"/>
    <property type="match status" value="1"/>
</dbReference>
<dbReference type="RefSeq" id="WP_007015457.1">
    <property type="nucleotide sequence ID" value="NZ_AGFM01000077.1"/>
</dbReference>
<dbReference type="eggNOG" id="COG0589">
    <property type="taxonomic scope" value="Bacteria"/>
</dbReference>
<evidence type="ECO:0000313" key="2">
    <source>
        <dbReference type="Proteomes" id="UP000004030"/>
    </source>
</evidence>
<gene>
    <name evidence="1" type="ORF">NSU_4550</name>
</gene>
<comment type="caution">
    <text evidence="1">The sequence shown here is derived from an EMBL/GenBank/DDBJ whole genome shotgun (WGS) entry which is preliminary data.</text>
</comment>
<protein>
    <recommendedName>
        <fullName evidence="3">UspA domain-containing protein</fullName>
    </recommendedName>
</protein>
<accession>G6EJM9</accession>
<dbReference type="Gene3D" id="3.40.50.12370">
    <property type="match status" value="1"/>
</dbReference>